<evidence type="ECO:0000313" key="2">
    <source>
        <dbReference type="EMBL" id="QCC52368.1"/>
    </source>
</evidence>
<dbReference type="KEGG" id="hsn:DV733_14510"/>
<dbReference type="InterPro" id="IPR011042">
    <property type="entry name" value="6-blade_b-propeller_TolB-like"/>
</dbReference>
<dbReference type="PROSITE" id="PS51318">
    <property type="entry name" value="TAT"/>
    <property type="match status" value="1"/>
</dbReference>
<keyword evidence="3" id="KW-1185">Reference proteome</keyword>
<dbReference type="InterPro" id="IPR012938">
    <property type="entry name" value="Glc/Sorbosone_DH"/>
</dbReference>
<dbReference type="PANTHER" id="PTHR19328:SF75">
    <property type="entry name" value="ALDOSE SUGAR DEHYDROGENASE YLII"/>
    <property type="match status" value="1"/>
</dbReference>
<evidence type="ECO:0000313" key="3">
    <source>
        <dbReference type="Proteomes" id="UP000296706"/>
    </source>
</evidence>
<dbReference type="RefSeq" id="WP_049992693.1">
    <property type="nucleotide sequence ID" value="NZ_CP031310.1"/>
</dbReference>
<feature type="domain" description="Glucose/Sorbosone dehydrogenase" evidence="1">
    <location>
        <begin position="59"/>
        <end position="371"/>
    </location>
</feature>
<dbReference type="Proteomes" id="UP000296706">
    <property type="component" value="Chromosome"/>
</dbReference>
<dbReference type="InterPro" id="IPR011041">
    <property type="entry name" value="Quinoprot_gluc/sorb_DH_b-prop"/>
</dbReference>
<dbReference type="AlphaFoldDB" id="A0A4D6HGV1"/>
<protein>
    <submittedName>
        <fullName evidence="2">Sugar dehydrogenase</fullName>
    </submittedName>
</protein>
<dbReference type="InterPro" id="IPR006311">
    <property type="entry name" value="TAT_signal"/>
</dbReference>
<reference evidence="2 3" key="1">
    <citation type="journal article" date="2019" name="Nat. Commun.">
        <title>A new type of DNA phosphorothioation-based antiviral system in archaea.</title>
        <authorList>
            <person name="Xiong L."/>
            <person name="Liu S."/>
            <person name="Chen S."/>
            <person name="Xiao Y."/>
            <person name="Zhu B."/>
            <person name="Gao Y."/>
            <person name="Zhang Y."/>
            <person name="Chen B."/>
            <person name="Luo J."/>
            <person name="Deng Z."/>
            <person name="Chen X."/>
            <person name="Wang L."/>
            <person name="Chen S."/>
        </authorList>
    </citation>
    <scope>NUCLEOTIDE SEQUENCE [LARGE SCALE GENOMIC DNA]</scope>
    <source>
        <strain evidence="2 3">CBA1105</strain>
    </source>
</reference>
<evidence type="ECO:0000259" key="1">
    <source>
        <dbReference type="Pfam" id="PF07995"/>
    </source>
</evidence>
<dbReference type="PROSITE" id="PS51257">
    <property type="entry name" value="PROKAR_LIPOPROTEIN"/>
    <property type="match status" value="1"/>
</dbReference>
<proteinExistence type="predicted"/>
<organism evidence="2 3">
    <name type="scientific">Halapricum salinum</name>
    <dbReference type="NCBI Taxonomy" id="1457250"/>
    <lineage>
        <taxon>Archaea</taxon>
        <taxon>Methanobacteriati</taxon>
        <taxon>Methanobacteriota</taxon>
        <taxon>Stenosarchaea group</taxon>
        <taxon>Halobacteria</taxon>
        <taxon>Halobacteriales</taxon>
        <taxon>Haloarculaceae</taxon>
        <taxon>Halapricum</taxon>
    </lineage>
</organism>
<sequence>MLSRRRFLRLGGGCLALGVAGCSEEQPPSTTDIATHTPPPDSIPDSVQLRQLASGFAAPVGFEPIPGRTDEAAIVDQDGRVWLHEESGLRETPLLDVRDRMVDLNQGYDERGLLGLAFHPDFPANGQLYVRYSAPSRPGTPSNYSHTFVLSEFTMDPAGTTVPLDSERTLLEIPQPQSNHNAGAVAFGPDGYCYVAVGDGGGAGDRGRGHVSDWYDANQGGNGQDVESNLLGSILRINVDDRDDELPYAIPPGNPLVGQAGLDEHYAWGLRNPWRMSFDGEDLYAADVGQNQYEEVNLVEAGGNYGWNVREATHCYDAQNCPRETPDGTRLRDPIVEYDHGGDPPNGAAVIGGYRYRGALFPDLDGTFVFADWILNGQLYAAEEREDGLWNTSVVDLQRDGGDVPQNALALGRMHNGELVICTTNRSGPSGDSGAVYRIVA</sequence>
<dbReference type="SUPFAM" id="SSF50952">
    <property type="entry name" value="Soluble quinoprotein glucose dehydrogenase"/>
    <property type="match status" value="1"/>
</dbReference>
<dbReference type="STRING" id="1457250.GCA_000755225_01770"/>
<gene>
    <name evidence="2" type="ORF">DV733_14510</name>
</gene>
<dbReference type="PANTHER" id="PTHR19328">
    <property type="entry name" value="HEDGEHOG-INTERACTING PROTEIN"/>
    <property type="match status" value="1"/>
</dbReference>
<dbReference type="OrthoDB" id="6744at2157"/>
<name>A0A4D6HGV1_9EURY</name>
<dbReference type="GeneID" id="39849097"/>
<dbReference type="Gene3D" id="2.120.10.30">
    <property type="entry name" value="TolB, C-terminal domain"/>
    <property type="match status" value="1"/>
</dbReference>
<dbReference type="Pfam" id="PF07995">
    <property type="entry name" value="GSDH"/>
    <property type="match status" value="1"/>
</dbReference>
<dbReference type="EMBL" id="CP031310">
    <property type="protein sequence ID" value="QCC52368.1"/>
    <property type="molecule type" value="Genomic_DNA"/>
</dbReference>
<accession>A0A4D6HGV1</accession>